<keyword evidence="3" id="KW-1185">Reference proteome</keyword>
<dbReference type="SUPFAM" id="SSF52949">
    <property type="entry name" value="Macro domain-like"/>
    <property type="match status" value="1"/>
</dbReference>
<feature type="domain" description="Microbial-type PARG catalytic" evidence="1">
    <location>
        <begin position="17"/>
        <end position="90"/>
    </location>
</feature>
<dbReference type="PIRSF" id="PIRSF014899">
    <property type="entry name" value="UCP014899"/>
    <property type="match status" value="1"/>
</dbReference>
<dbReference type="PANTHER" id="PTHR35596:SF1">
    <property type="entry name" value="MICROBIAL-TYPE PARG CATALYTIC DOMAIN-CONTAINING PROTEIN"/>
    <property type="match status" value="1"/>
</dbReference>
<organism evidence="2 3">
    <name type="scientific">Coprinellus micaceus</name>
    <name type="common">Glistening ink-cap mushroom</name>
    <name type="synonym">Coprinus micaceus</name>
    <dbReference type="NCBI Taxonomy" id="71717"/>
    <lineage>
        <taxon>Eukaryota</taxon>
        <taxon>Fungi</taxon>
        <taxon>Dikarya</taxon>
        <taxon>Basidiomycota</taxon>
        <taxon>Agaricomycotina</taxon>
        <taxon>Agaricomycetes</taxon>
        <taxon>Agaricomycetidae</taxon>
        <taxon>Agaricales</taxon>
        <taxon>Agaricineae</taxon>
        <taxon>Psathyrellaceae</taxon>
        <taxon>Coprinellus</taxon>
    </lineage>
</organism>
<dbReference type="InterPro" id="IPR043472">
    <property type="entry name" value="Macro_dom-like"/>
</dbReference>
<accession>A0A4Y7T8K0</accession>
<gene>
    <name evidence="2" type="ORF">FA13DRAFT_1630775</name>
</gene>
<dbReference type="Pfam" id="PF10021">
    <property type="entry name" value="PARG_cat_microb"/>
    <property type="match status" value="1"/>
</dbReference>
<dbReference type="Proteomes" id="UP000298030">
    <property type="component" value="Unassembled WGS sequence"/>
</dbReference>
<dbReference type="AlphaFoldDB" id="A0A4Y7T8K0"/>
<name>A0A4Y7T8K0_COPMI</name>
<dbReference type="Gene3D" id="3.40.220.10">
    <property type="entry name" value="Leucine Aminopeptidase, subunit E, domain 1"/>
    <property type="match status" value="1"/>
</dbReference>
<evidence type="ECO:0000313" key="2">
    <source>
        <dbReference type="EMBL" id="TEB30483.1"/>
    </source>
</evidence>
<sequence>RILTNSYRFNAVPGATATRTGVLNFASATQPGGGFKNGAEAQEESLARVSSLYVSLDSKDGKKFYEVHRNNHSHYYTHSMVWSPGVTVFHNDHGESVQGYEIDVVSCAAVNAGKILEDKLSWQTAGAEIEIEGAMKERMGRILYLFEIQGVRNIVLGTFGTGVFKNKISEVARIWAELLVMKDSRFKYSFDRVLFAITGDSTFAEFRGRFEGYTKQKETARPATGGVQQRNWLG</sequence>
<dbReference type="InterPro" id="IPR019261">
    <property type="entry name" value="PARG_cat_microbial"/>
</dbReference>
<dbReference type="PANTHER" id="PTHR35596">
    <property type="entry name" value="DUF2263 DOMAIN-CONTAINING PROTEIN"/>
    <property type="match status" value="1"/>
</dbReference>
<evidence type="ECO:0000313" key="3">
    <source>
        <dbReference type="Proteomes" id="UP000298030"/>
    </source>
</evidence>
<dbReference type="NCBIfam" id="TIGR02452">
    <property type="entry name" value="TIGR02452 family protein"/>
    <property type="match status" value="1"/>
</dbReference>
<dbReference type="InterPro" id="IPR012664">
    <property type="entry name" value="CHP02452"/>
</dbReference>
<feature type="non-terminal residue" evidence="2">
    <location>
        <position position="1"/>
    </location>
</feature>
<evidence type="ECO:0000259" key="1">
    <source>
        <dbReference type="Pfam" id="PF10021"/>
    </source>
</evidence>
<dbReference type="STRING" id="71717.A0A4Y7T8K0"/>
<reference evidence="2 3" key="1">
    <citation type="journal article" date="2019" name="Nat. Ecol. Evol.">
        <title>Megaphylogeny resolves global patterns of mushroom evolution.</title>
        <authorList>
            <person name="Varga T."/>
            <person name="Krizsan K."/>
            <person name="Foldi C."/>
            <person name="Dima B."/>
            <person name="Sanchez-Garcia M."/>
            <person name="Sanchez-Ramirez S."/>
            <person name="Szollosi G.J."/>
            <person name="Szarkandi J.G."/>
            <person name="Papp V."/>
            <person name="Albert L."/>
            <person name="Andreopoulos W."/>
            <person name="Angelini C."/>
            <person name="Antonin V."/>
            <person name="Barry K.W."/>
            <person name="Bougher N.L."/>
            <person name="Buchanan P."/>
            <person name="Buyck B."/>
            <person name="Bense V."/>
            <person name="Catcheside P."/>
            <person name="Chovatia M."/>
            <person name="Cooper J."/>
            <person name="Damon W."/>
            <person name="Desjardin D."/>
            <person name="Finy P."/>
            <person name="Geml J."/>
            <person name="Haridas S."/>
            <person name="Hughes K."/>
            <person name="Justo A."/>
            <person name="Karasinski D."/>
            <person name="Kautmanova I."/>
            <person name="Kiss B."/>
            <person name="Kocsube S."/>
            <person name="Kotiranta H."/>
            <person name="LaButti K.M."/>
            <person name="Lechner B.E."/>
            <person name="Liimatainen K."/>
            <person name="Lipzen A."/>
            <person name="Lukacs Z."/>
            <person name="Mihaltcheva S."/>
            <person name="Morgado L.N."/>
            <person name="Niskanen T."/>
            <person name="Noordeloos M.E."/>
            <person name="Ohm R.A."/>
            <person name="Ortiz-Santana B."/>
            <person name="Ovrebo C."/>
            <person name="Racz N."/>
            <person name="Riley R."/>
            <person name="Savchenko A."/>
            <person name="Shiryaev A."/>
            <person name="Soop K."/>
            <person name="Spirin V."/>
            <person name="Szebenyi C."/>
            <person name="Tomsovsky M."/>
            <person name="Tulloss R.E."/>
            <person name="Uehling J."/>
            <person name="Grigoriev I.V."/>
            <person name="Vagvolgyi C."/>
            <person name="Papp T."/>
            <person name="Martin F.M."/>
            <person name="Miettinen O."/>
            <person name="Hibbett D.S."/>
            <person name="Nagy L.G."/>
        </authorList>
    </citation>
    <scope>NUCLEOTIDE SEQUENCE [LARGE SCALE GENOMIC DNA]</scope>
    <source>
        <strain evidence="2 3">FP101781</strain>
    </source>
</reference>
<proteinExistence type="predicted"/>
<dbReference type="EMBL" id="QPFP01000023">
    <property type="protein sequence ID" value="TEB30483.1"/>
    <property type="molecule type" value="Genomic_DNA"/>
</dbReference>
<protein>
    <recommendedName>
        <fullName evidence="1">Microbial-type PARG catalytic domain-containing protein</fullName>
    </recommendedName>
</protein>
<dbReference type="OrthoDB" id="9985428at2759"/>
<comment type="caution">
    <text evidence="2">The sequence shown here is derived from an EMBL/GenBank/DDBJ whole genome shotgun (WGS) entry which is preliminary data.</text>
</comment>